<name>A0A8D8IWV1_CULPI</name>
<evidence type="ECO:0000256" key="4">
    <source>
        <dbReference type="ARBA" id="ARBA00022771"/>
    </source>
</evidence>
<evidence type="ECO:0000256" key="6">
    <source>
        <dbReference type="ARBA" id="ARBA00023242"/>
    </source>
</evidence>
<evidence type="ECO:0000256" key="5">
    <source>
        <dbReference type="ARBA" id="ARBA00022833"/>
    </source>
</evidence>
<dbReference type="FunFam" id="3.30.160.60:FF:001498">
    <property type="entry name" value="Zinc finger protein 404"/>
    <property type="match status" value="1"/>
</dbReference>
<dbReference type="InterPro" id="IPR036236">
    <property type="entry name" value="Znf_C2H2_sf"/>
</dbReference>
<dbReference type="PROSITE" id="PS50157">
    <property type="entry name" value="ZINC_FINGER_C2H2_2"/>
    <property type="match status" value="4"/>
</dbReference>
<feature type="domain" description="C2H2-type" evidence="9">
    <location>
        <begin position="414"/>
        <end position="441"/>
    </location>
</feature>
<evidence type="ECO:0000256" key="8">
    <source>
        <dbReference type="SAM" id="MobiDB-lite"/>
    </source>
</evidence>
<proteinExistence type="predicted"/>
<dbReference type="GO" id="GO:0005634">
    <property type="term" value="C:nucleus"/>
    <property type="evidence" value="ECO:0007669"/>
    <property type="project" value="UniProtKB-SubCell"/>
</dbReference>
<comment type="subcellular location">
    <subcellularLocation>
        <location evidence="1">Nucleus</location>
    </subcellularLocation>
</comment>
<feature type="compositionally biased region" description="Basic residues" evidence="8">
    <location>
        <begin position="11"/>
        <end position="28"/>
    </location>
</feature>
<dbReference type="SUPFAM" id="SSF57716">
    <property type="entry name" value="Glucocorticoid receptor-like (DNA-binding domain)"/>
    <property type="match status" value="1"/>
</dbReference>
<evidence type="ECO:0000313" key="10">
    <source>
        <dbReference type="EMBL" id="CAG6561028.1"/>
    </source>
</evidence>
<keyword evidence="6" id="KW-0539">Nucleus</keyword>
<evidence type="ECO:0000256" key="2">
    <source>
        <dbReference type="ARBA" id="ARBA00022723"/>
    </source>
</evidence>
<dbReference type="PANTHER" id="PTHR24379:SF121">
    <property type="entry name" value="C2H2-TYPE DOMAIN-CONTAINING PROTEIN"/>
    <property type="match status" value="1"/>
</dbReference>
<dbReference type="SMART" id="SM00355">
    <property type="entry name" value="ZnF_C2H2"/>
    <property type="match status" value="6"/>
</dbReference>
<sequence length="498" mass="56998">MPRKDPTARANRPRKRNKRSQSQRKVWKEKKAAAAKLQPVSDDFSTNNLLVEFPKLEPFPVTDEVPECLVIPVFPQITNDLKPEIPPRKKPAVSVQRKRVPKVDRSAFCKLCLRKWPPGQAVRFSSRPSWDSLDPVDGQRKVVRCLGIEVELDGRSICATCWKMVELWVDFRESCLKARGWMDRYDCGLLGEVEGKDSWISEETLESLDITHLMVRNHIDRINGAKEGATRNQFVQDVVDDLELAFEVGEVKLELDEPQEEVELLSEEAAVDETTYDNVEPAEDPADSVITEPIQIEVFTCAQCSMKFDRRHSYSIHVNRCKDKTLNPNLFSCHICGVSFKENFNLKFHMNRHRGIKPYSCRVKCDASFYSYHVRRNHELRCGADPLVCITCGALKKTKEELETHMRVHAEPTVPCETCGKLFRTMRAQRKHQSAHSDERKFGCEVCGKGFKSSTALNVHQRIHTQEKPYPCQICGQGFAYKCLVKPHVMKCHVGGLD</sequence>
<keyword evidence="3" id="KW-0677">Repeat</keyword>
<evidence type="ECO:0000256" key="7">
    <source>
        <dbReference type="PROSITE-ProRule" id="PRU00042"/>
    </source>
</evidence>
<reference evidence="10" key="1">
    <citation type="submission" date="2021-05" db="EMBL/GenBank/DDBJ databases">
        <authorList>
            <person name="Alioto T."/>
            <person name="Alioto T."/>
            <person name="Gomez Garrido J."/>
        </authorList>
    </citation>
    <scope>NUCLEOTIDE SEQUENCE</scope>
</reference>
<dbReference type="SUPFAM" id="SSF57667">
    <property type="entry name" value="beta-beta-alpha zinc fingers"/>
    <property type="match status" value="3"/>
</dbReference>
<dbReference type="InterPro" id="IPR012934">
    <property type="entry name" value="Znf_AD"/>
</dbReference>
<feature type="domain" description="C2H2-type" evidence="9">
    <location>
        <begin position="331"/>
        <end position="358"/>
    </location>
</feature>
<dbReference type="AlphaFoldDB" id="A0A8D8IWV1"/>
<dbReference type="Gene3D" id="3.30.160.60">
    <property type="entry name" value="Classic Zinc Finger"/>
    <property type="match status" value="4"/>
</dbReference>
<feature type="region of interest" description="Disordered" evidence="8">
    <location>
        <begin position="1"/>
        <end position="34"/>
    </location>
</feature>
<dbReference type="InterPro" id="IPR013087">
    <property type="entry name" value="Znf_C2H2_type"/>
</dbReference>
<dbReference type="Pfam" id="PF00096">
    <property type="entry name" value="zf-C2H2"/>
    <property type="match status" value="2"/>
</dbReference>
<evidence type="ECO:0000259" key="9">
    <source>
        <dbReference type="PROSITE" id="PS50157"/>
    </source>
</evidence>
<accession>A0A8D8IWV1</accession>
<keyword evidence="5" id="KW-0862">Zinc</keyword>
<dbReference type="SMART" id="SM00868">
    <property type="entry name" value="zf-AD"/>
    <property type="match status" value="1"/>
</dbReference>
<dbReference type="EMBL" id="HBUE01100723">
    <property type="protein sequence ID" value="CAG6485255.1"/>
    <property type="molecule type" value="Transcribed_RNA"/>
</dbReference>
<feature type="domain" description="C2H2-type" evidence="9">
    <location>
        <begin position="442"/>
        <end position="469"/>
    </location>
</feature>
<keyword evidence="2" id="KW-0479">Metal-binding</keyword>
<evidence type="ECO:0000256" key="3">
    <source>
        <dbReference type="ARBA" id="ARBA00022737"/>
    </source>
</evidence>
<dbReference type="GO" id="GO:0008270">
    <property type="term" value="F:zinc ion binding"/>
    <property type="evidence" value="ECO:0007669"/>
    <property type="project" value="UniProtKB-KW"/>
</dbReference>
<keyword evidence="4 7" id="KW-0863">Zinc-finger</keyword>
<protein>
    <submittedName>
        <fullName evidence="10">Zinc finger protein 227</fullName>
    </submittedName>
</protein>
<evidence type="ECO:0000256" key="1">
    <source>
        <dbReference type="ARBA" id="ARBA00004123"/>
    </source>
</evidence>
<organism evidence="10">
    <name type="scientific">Culex pipiens</name>
    <name type="common">House mosquito</name>
    <dbReference type="NCBI Taxonomy" id="7175"/>
    <lineage>
        <taxon>Eukaryota</taxon>
        <taxon>Metazoa</taxon>
        <taxon>Ecdysozoa</taxon>
        <taxon>Arthropoda</taxon>
        <taxon>Hexapoda</taxon>
        <taxon>Insecta</taxon>
        <taxon>Pterygota</taxon>
        <taxon>Neoptera</taxon>
        <taxon>Endopterygota</taxon>
        <taxon>Diptera</taxon>
        <taxon>Nematocera</taxon>
        <taxon>Culicoidea</taxon>
        <taxon>Culicidae</taxon>
        <taxon>Culicinae</taxon>
        <taxon>Culicini</taxon>
        <taxon>Culex</taxon>
        <taxon>Culex</taxon>
    </lineage>
</organism>
<dbReference type="EMBL" id="HBUE01100722">
    <property type="protein sequence ID" value="CAG6485254.1"/>
    <property type="molecule type" value="Transcribed_RNA"/>
</dbReference>
<dbReference type="PANTHER" id="PTHR24379">
    <property type="entry name" value="KRAB AND ZINC FINGER DOMAIN-CONTAINING"/>
    <property type="match status" value="1"/>
</dbReference>
<dbReference type="EMBL" id="HBUE01265417">
    <property type="protein sequence ID" value="CAG6561028.1"/>
    <property type="molecule type" value="Transcribed_RNA"/>
</dbReference>
<feature type="domain" description="C2H2-type" evidence="9">
    <location>
        <begin position="470"/>
        <end position="495"/>
    </location>
</feature>
<dbReference type="EMBL" id="HBUE01160247">
    <property type="protein sequence ID" value="CAG6509632.1"/>
    <property type="molecule type" value="Transcribed_RNA"/>
</dbReference>
<dbReference type="PROSITE" id="PS00028">
    <property type="entry name" value="ZINC_FINGER_C2H2_1"/>
    <property type="match status" value="4"/>
</dbReference>